<name>A0A6N8ITH6_9BURK</name>
<dbReference type="Pfam" id="PF20256">
    <property type="entry name" value="MoCoBD_2"/>
    <property type="match status" value="2"/>
</dbReference>
<organism evidence="3 4">
    <name type="scientific">Ramlibacter pinisoli</name>
    <dbReference type="NCBI Taxonomy" id="2682844"/>
    <lineage>
        <taxon>Bacteria</taxon>
        <taxon>Pseudomonadati</taxon>
        <taxon>Pseudomonadota</taxon>
        <taxon>Betaproteobacteria</taxon>
        <taxon>Burkholderiales</taxon>
        <taxon>Comamonadaceae</taxon>
        <taxon>Ramlibacter</taxon>
    </lineage>
</organism>
<dbReference type="SUPFAM" id="SSF54665">
    <property type="entry name" value="CO dehydrogenase molybdoprotein N-domain-like"/>
    <property type="match status" value="1"/>
</dbReference>
<feature type="domain" description="Aldehyde oxidase/xanthine dehydrogenase second molybdopterin binding" evidence="2">
    <location>
        <begin position="570"/>
        <end position="651"/>
    </location>
</feature>
<dbReference type="GO" id="GO:0016491">
    <property type="term" value="F:oxidoreductase activity"/>
    <property type="evidence" value="ECO:0007669"/>
    <property type="project" value="InterPro"/>
</dbReference>
<dbReference type="InterPro" id="IPR046867">
    <property type="entry name" value="AldOxase/xan_DH_MoCoBD2"/>
</dbReference>
<dbReference type="InterPro" id="IPR008274">
    <property type="entry name" value="AldOxase/xan_DH_MoCoBD1"/>
</dbReference>
<dbReference type="EMBL" id="WSEL01000003">
    <property type="protein sequence ID" value="MVQ30137.1"/>
    <property type="molecule type" value="Genomic_DNA"/>
</dbReference>
<dbReference type="InterPro" id="IPR052516">
    <property type="entry name" value="N-heterocyclic_Hydroxylase"/>
</dbReference>
<dbReference type="InterPro" id="IPR037165">
    <property type="entry name" value="AldOxase/xan_DH_Mopterin-bd_sf"/>
</dbReference>
<dbReference type="Gene3D" id="3.90.1170.50">
    <property type="entry name" value="Aldehyde oxidase/xanthine dehydrogenase, a/b hammerhead"/>
    <property type="match status" value="1"/>
</dbReference>
<feature type="domain" description="Aldehyde oxidase/xanthine dehydrogenase first molybdopterin binding" evidence="1">
    <location>
        <begin position="284"/>
        <end position="426"/>
    </location>
</feature>
<dbReference type="SUPFAM" id="SSF56003">
    <property type="entry name" value="Molybdenum cofactor-binding domain"/>
    <property type="match status" value="2"/>
</dbReference>
<dbReference type="InterPro" id="IPR036856">
    <property type="entry name" value="Ald_Oxase/Xan_DH_a/b_sf"/>
</dbReference>
<keyword evidence="4" id="KW-1185">Reference proteome</keyword>
<dbReference type="PANTHER" id="PTHR47495:SF1">
    <property type="entry name" value="BLL3820 PROTEIN"/>
    <property type="match status" value="1"/>
</dbReference>
<evidence type="ECO:0000259" key="2">
    <source>
        <dbReference type="Pfam" id="PF20256"/>
    </source>
</evidence>
<sequence length="711" mass="75923">MKPAAIPEGLRAHPRLDQWLTLAPDGVIRAMSGKVDIGQGISHALRLIVAEELQVAPLWVDMVPPSTRHSPDEGVTSGSLSVQHSGAALRFAAAHLREACRARFAQRLGVPPAVVTLAGGVFRAHGECAGYGELADAALLDAAVDTSHLAPRGGRASTTGAPGRSDVAEKVFGQFQYIQDLAPAGMVHGAIFRPRTLQAQVHEDAWRRLLPRLEAVEGVSQVVRDGLLVGVLAEGEHALAQVAERVELAGLWQGETDVPQPHDIAGWLRSQPLDSVVIQQRQDAAPAAARTFRAEYGRGWLQHASIGLCCALAQWTGGALQVWSHTQGIFNLRRDLALAFGLPADAVTVSHAEGAGCYGHNGADDVAFDAAWLARHAGGRPVRLQWTRQQEMANAPLAPAMAVRVEASVDAEGRLVAWRQDVWSQGHGTRPGRGATPALLGAWQLAEPAPVPMAVNQPPATGGGSDRNAVPPYAVPRLDVHNHRVLAMPLRVSAMRALGAHVNVLAAESMMDEIAHALARDPLAYRLEHLDHDERARAVLLEAARMARWPEAGPREPGVGRGLGFARYKNTGAYCAVVAEVEVLQQARVRRLWIAADLGLVVHPDGARNQVEGGAIQAASWTLREQADLGPEGVRSRDWATYPIHRFTDVPTVDVALVDRPDSPSLGAGECSVGPTAAAIANAIHDALGIRMRVMPFTADNLMREAQQQGA</sequence>
<evidence type="ECO:0000313" key="4">
    <source>
        <dbReference type="Proteomes" id="UP000469385"/>
    </source>
</evidence>
<protein>
    <submittedName>
        <fullName evidence="3">Molybdopterin-dependent oxidoreductase</fullName>
    </submittedName>
</protein>
<dbReference type="RefSeq" id="WP_157398055.1">
    <property type="nucleotide sequence ID" value="NZ_WSEL01000003.1"/>
</dbReference>
<dbReference type="PANTHER" id="PTHR47495">
    <property type="entry name" value="ALDEHYDE DEHYDROGENASE"/>
    <property type="match status" value="1"/>
</dbReference>
<feature type="domain" description="Aldehyde oxidase/xanthine dehydrogenase first molybdopterin binding" evidence="1">
    <location>
        <begin position="470"/>
        <end position="527"/>
    </location>
</feature>
<evidence type="ECO:0000259" key="1">
    <source>
        <dbReference type="Pfam" id="PF02738"/>
    </source>
</evidence>
<dbReference type="Gene3D" id="3.30.365.10">
    <property type="entry name" value="Aldehyde oxidase/xanthine dehydrogenase, molybdopterin binding domain"/>
    <property type="match status" value="4"/>
</dbReference>
<reference evidence="3 4" key="1">
    <citation type="submission" date="2019-12" db="EMBL/GenBank/DDBJ databases">
        <authorList>
            <person name="Huq M.A."/>
        </authorList>
    </citation>
    <scope>NUCLEOTIDE SEQUENCE [LARGE SCALE GENOMIC DNA]</scope>
    <source>
        <strain evidence="3 4">MAH-25</strain>
    </source>
</reference>
<proteinExistence type="predicted"/>
<dbReference type="Proteomes" id="UP000469385">
    <property type="component" value="Unassembled WGS sequence"/>
</dbReference>
<dbReference type="Pfam" id="PF02738">
    <property type="entry name" value="MoCoBD_1"/>
    <property type="match status" value="2"/>
</dbReference>
<dbReference type="PIRSF" id="PIRSF036389">
    <property type="entry name" value="IOR_B"/>
    <property type="match status" value="1"/>
</dbReference>
<dbReference type="AlphaFoldDB" id="A0A6N8ITH6"/>
<comment type="caution">
    <text evidence="3">The sequence shown here is derived from an EMBL/GenBank/DDBJ whole genome shotgun (WGS) entry which is preliminary data.</text>
</comment>
<accession>A0A6N8ITH6</accession>
<dbReference type="InterPro" id="IPR012368">
    <property type="entry name" value="OxRdtase_Mopterin-bd_su_IorB"/>
</dbReference>
<evidence type="ECO:0000313" key="3">
    <source>
        <dbReference type="EMBL" id="MVQ30137.1"/>
    </source>
</evidence>
<gene>
    <name evidence="3" type="ORF">GON04_11800</name>
</gene>
<feature type="domain" description="Aldehyde oxidase/xanthine dehydrogenase second molybdopterin binding" evidence="2">
    <location>
        <begin position="19"/>
        <end position="140"/>
    </location>
</feature>